<sequence>MTLETRVVRARAPYALARAAAATVLAVAGAAAAHTWAGGSVPTGPGLALVAAVVLAGSVLAFRRDVPTRAMLPLVAASQLGVHESFGLVAGHDHTTAAATAAPDGWTWQMLAAHTFVTLLTAVLWWAGRRAASYAVTLRARAALPVAPHLPGPGDAPAVPSLVHLLVAPRRGPPLAVLPS</sequence>
<keyword evidence="3" id="KW-1185">Reference proteome</keyword>
<keyword evidence="1" id="KW-0472">Membrane</keyword>
<reference evidence="2 3" key="1">
    <citation type="submission" date="2020-07" db="EMBL/GenBank/DDBJ databases">
        <authorList>
            <person name="Partida-Martinez L."/>
            <person name="Huntemann M."/>
            <person name="Clum A."/>
            <person name="Wang J."/>
            <person name="Palaniappan K."/>
            <person name="Ritter S."/>
            <person name="Chen I.-M."/>
            <person name="Stamatis D."/>
            <person name="Reddy T."/>
            <person name="O'Malley R."/>
            <person name="Daum C."/>
            <person name="Shapiro N."/>
            <person name="Ivanova N."/>
            <person name="Kyrpides N."/>
            <person name="Woyke T."/>
        </authorList>
    </citation>
    <scope>NUCLEOTIDE SEQUENCE [LARGE SCALE GENOMIC DNA]</scope>
    <source>
        <strain evidence="2 3">AT2.17</strain>
    </source>
</reference>
<comment type="caution">
    <text evidence="2">The sequence shown here is derived from an EMBL/GenBank/DDBJ whole genome shotgun (WGS) entry which is preliminary data.</text>
</comment>
<dbReference type="RefSeq" id="WP_179619990.1">
    <property type="nucleotide sequence ID" value="NZ_JACCBW010000002.1"/>
</dbReference>
<dbReference type="EMBL" id="JACCBW010000002">
    <property type="protein sequence ID" value="NYE37439.1"/>
    <property type="molecule type" value="Genomic_DNA"/>
</dbReference>
<reference evidence="2 3" key="2">
    <citation type="submission" date="2020-08" db="EMBL/GenBank/DDBJ databases">
        <title>The Agave Microbiome: Exploring the role of microbial communities in plant adaptations to desert environments.</title>
        <authorList>
            <person name="Partida-Martinez L.P."/>
        </authorList>
    </citation>
    <scope>NUCLEOTIDE SEQUENCE [LARGE SCALE GENOMIC DNA]</scope>
    <source>
        <strain evidence="2 3">AT2.17</strain>
    </source>
</reference>
<dbReference type="AlphaFoldDB" id="A0A7Y9KSB6"/>
<evidence type="ECO:0000256" key="1">
    <source>
        <dbReference type="SAM" id="Phobius"/>
    </source>
</evidence>
<name>A0A7Y9KSB6_9ACTN</name>
<organism evidence="2 3">
    <name type="scientific">Nocardioides cavernae</name>
    <dbReference type="NCBI Taxonomy" id="1921566"/>
    <lineage>
        <taxon>Bacteria</taxon>
        <taxon>Bacillati</taxon>
        <taxon>Actinomycetota</taxon>
        <taxon>Actinomycetes</taxon>
        <taxon>Propionibacteriales</taxon>
        <taxon>Nocardioidaceae</taxon>
        <taxon>Nocardioides</taxon>
    </lineage>
</organism>
<evidence type="ECO:0000313" key="3">
    <source>
        <dbReference type="Proteomes" id="UP000549911"/>
    </source>
</evidence>
<protein>
    <submittedName>
        <fullName evidence="2">Uncharacterized protein</fullName>
    </submittedName>
</protein>
<feature type="transmembrane region" description="Helical" evidence="1">
    <location>
        <begin position="12"/>
        <end position="37"/>
    </location>
</feature>
<proteinExistence type="predicted"/>
<dbReference type="Proteomes" id="UP000549911">
    <property type="component" value="Unassembled WGS sequence"/>
</dbReference>
<gene>
    <name evidence="2" type="ORF">F4692_002572</name>
</gene>
<accession>A0A7Y9KSB6</accession>
<evidence type="ECO:0000313" key="2">
    <source>
        <dbReference type="EMBL" id="NYE37439.1"/>
    </source>
</evidence>
<keyword evidence="1" id="KW-0812">Transmembrane</keyword>
<feature type="transmembrane region" description="Helical" evidence="1">
    <location>
        <begin position="43"/>
        <end position="62"/>
    </location>
</feature>
<keyword evidence="1" id="KW-1133">Transmembrane helix</keyword>